<dbReference type="GO" id="GO:0006457">
    <property type="term" value="P:protein folding"/>
    <property type="evidence" value="ECO:0007669"/>
    <property type="project" value="UniProtKB-ARBA"/>
</dbReference>
<dbReference type="InterPro" id="IPR009053">
    <property type="entry name" value="Prefoldin"/>
</dbReference>
<accession>A0AAD5HA63</accession>
<gene>
    <name evidence="2" type="ORF">COHA_000093</name>
</gene>
<dbReference type="EMBL" id="JADXDR010000003">
    <property type="protein sequence ID" value="KAI7846382.1"/>
    <property type="molecule type" value="Genomic_DNA"/>
</dbReference>
<evidence type="ECO:0000313" key="2">
    <source>
        <dbReference type="EMBL" id="KAI7846382.1"/>
    </source>
</evidence>
<dbReference type="AlphaFoldDB" id="A0AAD5HA63"/>
<keyword evidence="3" id="KW-1185">Reference proteome</keyword>
<dbReference type="GO" id="GO:0009409">
    <property type="term" value="P:response to cold"/>
    <property type="evidence" value="ECO:0007669"/>
    <property type="project" value="UniProtKB-ARBA"/>
</dbReference>
<dbReference type="Gene3D" id="1.10.287.370">
    <property type="match status" value="1"/>
</dbReference>
<comment type="caution">
    <text evidence="2">The sequence shown here is derived from an EMBL/GenBank/DDBJ whole genome shotgun (WGS) entry which is preliminary data.</text>
</comment>
<dbReference type="SUPFAM" id="SSF46579">
    <property type="entry name" value="Prefoldin"/>
    <property type="match status" value="1"/>
</dbReference>
<dbReference type="Pfam" id="PF02996">
    <property type="entry name" value="Prefoldin"/>
    <property type="match status" value="1"/>
</dbReference>
<evidence type="ECO:0000256" key="1">
    <source>
        <dbReference type="SAM" id="MobiDB-lite"/>
    </source>
</evidence>
<organism evidence="2 3">
    <name type="scientific">Chlorella ohadii</name>
    <dbReference type="NCBI Taxonomy" id="2649997"/>
    <lineage>
        <taxon>Eukaryota</taxon>
        <taxon>Viridiplantae</taxon>
        <taxon>Chlorophyta</taxon>
        <taxon>core chlorophytes</taxon>
        <taxon>Trebouxiophyceae</taxon>
        <taxon>Chlorellales</taxon>
        <taxon>Chlorellaceae</taxon>
        <taxon>Chlorella clade</taxon>
        <taxon>Chlorella</taxon>
    </lineage>
</organism>
<proteinExistence type="predicted"/>
<protein>
    <submittedName>
        <fullName evidence="2">Uncharacterized protein</fullName>
    </submittedName>
</protein>
<reference evidence="2" key="1">
    <citation type="submission" date="2020-11" db="EMBL/GenBank/DDBJ databases">
        <title>Chlorella ohadii genome sequencing and assembly.</title>
        <authorList>
            <person name="Murik O."/>
            <person name="Treves H."/>
            <person name="Kedem I."/>
            <person name="Shotland Y."/>
            <person name="Kaplan A."/>
        </authorList>
    </citation>
    <scope>NUCLEOTIDE SEQUENCE</scope>
    <source>
        <strain evidence="2">1</strain>
    </source>
</reference>
<name>A0AAD5HA63_9CHLO</name>
<feature type="compositionally biased region" description="Low complexity" evidence="1">
    <location>
        <begin position="7"/>
        <end position="16"/>
    </location>
</feature>
<evidence type="ECO:0000313" key="3">
    <source>
        <dbReference type="Proteomes" id="UP001205105"/>
    </source>
</evidence>
<feature type="region of interest" description="Disordered" evidence="1">
    <location>
        <begin position="1"/>
        <end position="26"/>
    </location>
</feature>
<sequence length="115" mass="12359">MVAPGVLRSAAAAAQEAQEEEQERQASAAALAHYGAFRQRLQQDLAAATAARNQLREEQRSYEELAANIDMLQREELAQLRALVPLGAGVHAQAEVPDTSRICMHVALGFHPGSG</sequence>
<dbReference type="InterPro" id="IPR004127">
    <property type="entry name" value="Prefoldin_subunit_alpha"/>
</dbReference>
<dbReference type="Proteomes" id="UP001205105">
    <property type="component" value="Unassembled WGS sequence"/>
</dbReference>